<accession>A0A235EGL5</accession>
<evidence type="ECO:0000313" key="2">
    <source>
        <dbReference type="EMBL" id="OYD48119.1"/>
    </source>
</evidence>
<dbReference type="Gene3D" id="3.30.70.100">
    <property type="match status" value="1"/>
</dbReference>
<dbReference type="RefSeq" id="WP_094291608.1">
    <property type="nucleotide sequence ID" value="NZ_NOIG01000013.1"/>
</dbReference>
<gene>
    <name evidence="2" type="ORF">CBY09_21480</name>
</gene>
<keyword evidence="3" id="KW-1185">Reference proteome</keyword>
<dbReference type="InterPro" id="IPR036163">
    <property type="entry name" value="HMA_dom_sf"/>
</dbReference>
<evidence type="ECO:0000259" key="1">
    <source>
        <dbReference type="PROSITE" id="PS50846"/>
    </source>
</evidence>
<organism evidence="2 3">
    <name type="scientific">Acidovorax kalamii</name>
    <dbReference type="NCBI Taxonomy" id="2004485"/>
    <lineage>
        <taxon>Bacteria</taxon>
        <taxon>Pseudomonadati</taxon>
        <taxon>Pseudomonadota</taxon>
        <taxon>Betaproteobacteria</taxon>
        <taxon>Burkholderiales</taxon>
        <taxon>Comamonadaceae</taxon>
        <taxon>Acidovorax</taxon>
    </lineage>
</organism>
<dbReference type="Pfam" id="PF00403">
    <property type="entry name" value="HMA"/>
    <property type="match status" value="1"/>
</dbReference>
<dbReference type="OrthoDB" id="9813965at2"/>
<evidence type="ECO:0000313" key="3">
    <source>
        <dbReference type="Proteomes" id="UP000215441"/>
    </source>
</evidence>
<reference evidence="2 3" key="1">
    <citation type="submission" date="2017-07" db="EMBL/GenBank/DDBJ databases">
        <title>Acidovorax KNDSW TSA 6 genome sequence and assembly.</title>
        <authorList>
            <person name="Mayilraj S."/>
        </authorList>
    </citation>
    <scope>NUCLEOTIDE SEQUENCE [LARGE SCALE GENOMIC DNA]</scope>
    <source>
        <strain evidence="2 3">KNDSW-TSA6</strain>
    </source>
</reference>
<dbReference type="SUPFAM" id="SSF55008">
    <property type="entry name" value="HMA, heavy metal-associated domain"/>
    <property type="match status" value="1"/>
</dbReference>
<dbReference type="CDD" id="cd00371">
    <property type="entry name" value="HMA"/>
    <property type="match status" value="1"/>
</dbReference>
<dbReference type="InterPro" id="IPR006121">
    <property type="entry name" value="HMA_dom"/>
</dbReference>
<dbReference type="EMBL" id="NOIG01000013">
    <property type="protein sequence ID" value="OYD48119.1"/>
    <property type="molecule type" value="Genomic_DNA"/>
</dbReference>
<sequence length="63" mass="7001">MHEFQLPDMTCGHCAGMVSQTLQMTDPECKVQVDMSKRMVTVQSAEDRKTLVEVLTEAGYPPA</sequence>
<feature type="domain" description="HMA" evidence="1">
    <location>
        <begin position="1"/>
        <end position="63"/>
    </location>
</feature>
<dbReference type="PROSITE" id="PS50846">
    <property type="entry name" value="HMA_2"/>
    <property type="match status" value="1"/>
</dbReference>
<name>A0A235EGL5_9BURK</name>
<dbReference type="AlphaFoldDB" id="A0A235EGL5"/>
<dbReference type="Proteomes" id="UP000215441">
    <property type="component" value="Unassembled WGS sequence"/>
</dbReference>
<comment type="caution">
    <text evidence="2">The sequence shown here is derived from an EMBL/GenBank/DDBJ whole genome shotgun (WGS) entry which is preliminary data.</text>
</comment>
<dbReference type="GO" id="GO:0046872">
    <property type="term" value="F:metal ion binding"/>
    <property type="evidence" value="ECO:0007669"/>
    <property type="project" value="InterPro"/>
</dbReference>
<proteinExistence type="predicted"/>
<protein>
    <submittedName>
        <fullName evidence="2">Heavy metal transporter</fullName>
    </submittedName>
</protein>